<evidence type="ECO:0000256" key="4">
    <source>
        <dbReference type="ARBA" id="ARBA00022692"/>
    </source>
</evidence>
<feature type="domain" description="Cytochrome c" evidence="12">
    <location>
        <begin position="135"/>
        <end position="222"/>
    </location>
</feature>
<dbReference type="InterPro" id="IPR009056">
    <property type="entry name" value="Cyt_c-like_dom"/>
</dbReference>
<keyword evidence="4 10" id="KW-0812">Transmembrane</keyword>
<feature type="transmembrane region" description="Helical" evidence="10">
    <location>
        <begin position="568"/>
        <end position="589"/>
    </location>
</feature>
<dbReference type="InterPro" id="IPR004923">
    <property type="entry name" value="FTR1/Fip1/EfeU"/>
</dbReference>
<keyword evidence="11" id="KW-0732">Signal</keyword>
<evidence type="ECO:0000256" key="5">
    <source>
        <dbReference type="ARBA" id="ARBA00022723"/>
    </source>
</evidence>
<evidence type="ECO:0000256" key="6">
    <source>
        <dbReference type="ARBA" id="ARBA00022989"/>
    </source>
</evidence>
<evidence type="ECO:0000256" key="2">
    <source>
        <dbReference type="ARBA" id="ARBA00008333"/>
    </source>
</evidence>
<comment type="similarity">
    <text evidence="2">Belongs to the oxidase-dependent Fe transporter (OFeT) (TC 9.A.10.1) family.</text>
</comment>
<feature type="transmembrane region" description="Helical" evidence="10">
    <location>
        <begin position="461"/>
        <end position="478"/>
    </location>
</feature>
<keyword evidence="7 9" id="KW-0408">Iron</keyword>
<accession>A0A378JXN1</accession>
<dbReference type="Proteomes" id="UP000254968">
    <property type="component" value="Unassembled WGS sequence"/>
</dbReference>
<dbReference type="PANTHER" id="PTHR31632:SF2">
    <property type="entry name" value="PLASMA MEMBRANE IRON PERMEASE"/>
    <property type="match status" value="1"/>
</dbReference>
<evidence type="ECO:0000313" key="14">
    <source>
        <dbReference type="Proteomes" id="UP000254968"/>
    </source>
</evidence>
<dbReference type="GO" id="GO:0009055">
    <property type="term" value="F:electron transfer activity"/>
    <property type="evidence" value="ECO:0007669"/>
    <property type="project" value="InterPro"/>
</dbReference>
<dbReference type="GO" id="GO:0020037">
    <property type="term" value="F:heme binding"/>
    <property type="evidence" value="ECO:0007669"/>
    <property type="project" value="InterPro"/>
</dbReference>
<dbReference type="InterPro" id="IPR036909">
    <property type="entry name" value="Cyt_c-like_dom_sf"/>
</dbReference>
<dbReference type="SUPFAM" id="SSF46626">
    <property type="entry name" value="Cytochrome c"/>
    <property type="match status" value="1"/>
</dbReference>
<evidence type="ECO:0000256" key="8">
    <source>
        <dbReference type="ARBA" id="ARBA00023136"/>
    </source>
</evidence>
<proteinExistence type="inferred from homology"/>
<keyword evidence="8 10" id="KW-0472">Membrane</keyword>
<keyword evidence="14" id="KW-1185">Reference proteome</keyword>
<keyword evidence="6 10" id="KW-1133">Transmembrane helix</keyword>
<protein>
    <submittedName>
        <fullName evidence="13">Ferrous iron uptake protein</fullName>
    </submittedName>
</protein>
<dbReference type="GO" id="GO:0046872">
    <property type="term" value="F:metal ion binding"/>
    <property type="evidence" value="ECO:0007669"/>
    <property type="project" value="UniProtKB-KW"/>
</dbReference>
<keyword evidence="3 9" id="KW-0349">Heme</keyword>
<name>A0A378JXN1_9GAMM</name>
<evidence type="ECO:0000256" key="10">
    <source>
        <dbReference type="SAM" id="Phobius"/>
    </source>
</evidence>
<dbReference type="PROSITE" id="PS51007">
    <property type="entry name" value="CYTC"/>
    <property type="match status" value="1"/>
</dbReference>
<dbReference type="Pfam" id="PF03239">
    <property type="entry name" value="FTR1"/>
    <property type="match status" value="1"/>
</dbReference>
<dbReference type="GO" id="GO:0033573">
    <property type="term" value="C:high-affinity iron permease complex"/>
    <property type="evidence" value="ECO:0007669"/>
    <property type="project" value="InterPro"/>
</dbReference>
<dbReference type="Gene3D" id="1.10.760.10">
    <property type="entry name" value="Cytochrome c-like domain"/>
    <property type="match status" value="1"/>
</dbReference>
<evidence type="ECO:0000256" key="11">
    <source>
        <dbReference type="SAM" id="SignalP"/>
    </source>
</evidence>
<feature type="signal peptide" evidence="11">
    <location>
        <begin position="1"/>
        <end position="27"/>
    </location>
</feature>
<gene>
    <name evidence="13" type="primary">efeU</name>
    <name evidence="13" type="ORF">NCTC13315_02872</name>
</gene>
<reference evidence="13 14" key="1">
    <citation type="submission" date="2018-06" db="EMBL/GenBank/DDBJ databases">
        <authorList>
            <consortium name="Pathogen Informatics"/>
            <person name="Doyle S."/>
        </authorList>
    </citation>
    <scope>NUCLEOTIDE SEQUENCE [LARGE SCALE GENOMIC DNA]</scope>
    <source>
        <strain evidence="13 14">NCTC13315</strain>
    </source>
</reference>
<evidence type="ECO:0000256" key="9">
    <source>
        <dbReference type="PROSITE-ProRule" id="PRU00433"/>
    </source>
</evidence>
<feature type="transmembrane region" description="Helical" evidence="10">
    <location>
        <begin position="536"/>
        <end position="556"/>
    </location>
</feature>
<feature type="transmembrane region" description="Helical" evidence="10">
    <location>
        <begin position="499"/>
        <end position="516"/>
    </location>
</feature>
<dbReference type="AlphaFoldDB" id="A0A378JXN1"/>
<dbReference type="GO" id="GO:0015093">
    <property type="term" value="F:ferrous iron transmembrane transporter activity"/>
    <property type="evidence" value="ECO:0007669"/>
    <property type="project" value="TreeGrafter"/>
</dbReference>
<sequence>MPCRAPYRWLMALLLATYALISGPALAADSTETKAKQIWQLLDYVAVDYGGAVANGTVLKASEYAEMQEFVATAERQLGELPSKTDKARLLQQATELRRAVANKADPAIVAQLAHALSSAVQKAYPFPVAPAAVPDLARGAQLFQAQCAACHGMQGHGDGPLATSLNPKPTALAEHLRARERSLFALHQIISNGVPGTAMQGFGSLSDEDRWALAFFVGTLPYVQSDKTAGAKLWQTNGQARQTVANLEALTQTSEHVLADKLDEPSAKALTAYLRANPSALDANKPKGTAIAKAKLGESVVALQNGDRATAAKLALSAYLDGFEPVEPALATRNRPLFEQIEAAMVSYRALVANGTPAEVQAAHQQLHGLLDEADKVLAPSENDTVAAFIGALTILLREGLEALLVVVAMLAFLKKAERRDVGVYVHAGWMAALAAGGITWGVATYLVGVSGASRELTEGFSSLFAAVVLLGVGMWMHQKSVAGRWQIYLKEKLSSALNKRTAWFLFSLAFVAVYREVFETVLFYAALWTEGNGWPLLAGLGTGMALLALLAVVLLRTSARLPIGQFFAASSMLVAVLAVILAGKGIAGLQEAGLLHTSPIAIPRIDLLGIYPSWQTVLAQFVVLLTTVVAFTINLRSTRQRATRRS</sequence>
<dbReference type="EMBL" id="UGNV01000002">
    <property type="protein sequence ID" value="STX55500.1"/>
    <property type="molecule type" value="Genomic_DNA"/>
</dbReference>
<dbReference type="PANTHER" id="PTHR31632">
    <property type="entry name" value="IRON TRANSPORTER FTH1"/>
    <property type="match status" value="1"/>
</dbReference>
<dbReference type="Pfam" id="PF13442">
    <property type="entry name" value="Cytochrome_CBB3"/>
    <property type="match status" value="1"/>
</dbReference>
<evidence type="ECO:0000259" key="12">
    <source>
        <dbReference type="PROSITE" id="PS51007"/>
    </source>
</evidence>
<evidence type="ECO:0000256" key="7">
    <source>
        <dbReference type="ARBA" id="ARBA00023004"/>
    </source>
</evidence>
<evidence type="ECO:0000313" key="13">
    <source>
        <dbReference type="EMBL" id="STX55500.1"/>
    </source>
</evidence>
<organism evidence="13 14">
    <name type="scientific">Legionella beliardensis</name>
    <dbReference type="NCBI Taxonomy" id="91822"/>
    <lineage>
        <taxon>Bacteria</taxon>
        <taxon>Pseudomonadati</taxon>
        <taxon>Pseudomonadota</taxon>
        <taxon>Gammaproteobacteria</taxon>
        <taxon>Legionellales</taxon>
        <taxon>Legionellaceae</taxon>
        <taxon>Legionella</taxon>
    </lineage>
</organism>
<feature type="transmembrane region" description="Helical" evidence="10">
    <location>
        <begin position="619"/>
        <end position="637"/>
    </location>
</feature>
<evidence type="ECO:0000256" key="1">
    <source>
        <dbReference type="ARBA" id="ARBA00004141"/>
    </source>
</evidence>
<evidence type="ECO:0000256" key="3">
    <source>
        <dbReference type="ARBA" id="ARBA00022617"/>
    </source>
</evidence>
<feature type="chain" id="PRO_5016649197" evidence="11">
    <location>
        <begin position="28"/>
        <end position="648"/>
    </location>
</feature>
<comment type="subcellular location">
    <subcellularLocation>
        <location evidence="1">Membrane</location>
        <topology evidence="1">Multi-pass membrane protein</topology>
    </subcellularLocation>
</comment>
<feature type="transmembrane region" description="Helical" evidence="10">
    <location>
        <begin position="426"/>
        <end position="449"/>
    </location>
</feature>
<keyword evidence="5 9" id="KW-0479">Metal-binding</keyword>